<evidence type="ECO:0000313" key="3">
    <source>
        <dbReference type="EMBL" id="SPE20927.1"/>
    </source>
</evidence>
<feature type="region of interest" description="Disordered" evidence="1">
    <location>
        <begin position="1"/>
        <end position="22"/>
    </location>
</feature>
<proteinExistence type="predicted"/>
<name>A0A2N9LCB2_9BACT</name>
<feature type="transmembrane region" description="Helical" evidence="2">
    <location>
        <begin position="27"/>
        <end position="51"/>
    </location>
</feature>
<sequence>MNDSGSPRPDEKEDPDDKPSTGPSLTLLYSLIVLALLAASAIAALIVYPFYKGR</sequence>
<reference evidence="4" key="1">
    <citation type="submission" date="2018-02" db="EMBL/GenBank/DDBJ databases">
        <authorList>
            <person name="Hausmann B."/>
        </authorList>
    </citation>
    <scope>NUCLEOTIDE SEQUENCE [LARGE SCALE GENOMIC DNA]</scope>
    <source>
        <strain evidence="4">Peat soil MAG SbA5</strain>
    </source>
</reference>
<dbReference type="EMBL" id="OKRB01000086">
    <property type="protein sequence ID" value="SPE20927.1"/>
    <property type="molecule type" value="Genomic_DNA"/>
</dbReference>
<keyword evidence="2" id="KW-0472">Membrane</keyword>
<keyword evidence="2" id="KW-0812">Transmembrane</keyword>
<evidence type="ECO:0000256" key="1">
    <source>
        <dbReference type="SAM" id="MobiDB-lite"/>
    </source>
</evidence>
<accession>A0A2N9LCB2</accession>
<dbReference type="Proteomes" id="UP000239735">
    <property type="component" value="Unassembled WGS sequence"/>
</dbReference>
<dbReference type="AlphaFoldDB" id="A0A2N9LCB2"/>
<protein>
    <submittedName>
        <fullName evidence="3">Uncharacterized protein</fullName>
    </submittedName>
</protein>
<organism evidence="3 4">
    <name type="scientific">Candidatus Sulfuritelmatomonas gaucii</name>
    <dbReference type="NCBI Taxonomy" id="2043161"/>
    <lineage>
        <taxon>Bacteria</taxon>
        <taxon>Pseudomonadati</taxon>
        <taxon>Acidobacteriota</taxon>
        <taxon>Terriglobia</taxon>
        <taxon>Terriglobales</taxon>
        <taxon>Acidobacteriaceae</taxon>
        <taxon>Candidatus Sulfuritelmatomonas</taxon>
    </lineage>
</organism>
<keyword evidence="2" id="KW-1133">Transmembrane helix</keyword>
<evidence type="ECO:0000256" key="2">
    <source>
        <dbReference type="SAM" id="Phobius"/>
    </source>
</evidence>
<feature type="compositionally biased region" description="Basic and acidic residues" evidence="1">
    <location>
        <begin position="8"/>
        <end position="19"/>
    </location>
</feature>
<gene>
    <name evidence="3" type="ORF">SBA5_30132</name>
</gene>
<evidence type="ECO:0000313" key="4">
    <source>
        <dbReference type="Proteomes" id="UP000239735"/>
    </source>
</evidence>